<dbReference type="InterPro" id="IPR036388">
    <property type="entry name" value="WH-like_DNA-bd_sf"/>
</dbReference>
<dbReference type="AlphaFoldDB" id="A0A101XRW2"/>
<accession>A0A101XRW2</accession>
<protein>
    <submittedName>
        <fullName evidence="2">PadR family transcriptional regulator</fullName>
    </submittedName>
</protein>
<evidence type="ECO:0000313" key="2">
    <source>
        <dbReference type="EMBL" id="KUO96397.1"/>
    </source>
</evidence>
<dbReference type="SUPFAM" id="SSF46785">
    <property type="entry name" value="Winged helix' DNA-binding domain"/>
    <property type="match status" value="1"/>
</dbReference>
<keyword evidence="3" id="KW-1185">Reference proteome</keyword>
<name>A0A101XRW2_9BACL</name>
<dbReference type="InterPro" id="IPR052509">
    <property type="entry name" value="Metal_resp_DNA-bind_regulator"/>
</dbReference>
<gene>
    <name evidence="2" type="ORF">ATW55_04025</name>
</gene>
<evidence type="ECO:0000259" key="1">
    <source>
        <dbReference type="Pfam" id="PF03551"/>
    </source>
</evidence>
<dbReference type="Gene3D" id="1.10.10.10">
    <property type="entry name" value="Winged helix-like DNA-binding domain superfamily/Winged helix DNA-binding domain"/>
    <property type="match status" value="1"/>
</dbReference>
<feature type="domain" description="Transcription regulator PadR N-terminal" evidence="1">
    <location>
        <begin position="11"/>
        <end position="83"/>
    </location>
</feature>
<dbReference type="InterPro" id="IPR036390">
    <property type="entry name" value="WH_DNA-bd_sf"/>
</dbReference>
<proteinExistence type="predicted"/>
<dbReference type="PANTHER" id="PTHR33169">
    <property type="entry name" value="PADR-FAMILY TRANSCRIPTIONAL REGULATOR"/>
    <property type="match status" value="1"/>
</dbReference>
<dbReference type="InterPro" id="IPR005149">
    <property type="entry name" value="Tscrpt_reg_PadR_N"/>
</dbReference>
<evidence type="ECO:0000313" key="3">
    <source>
        <dbReference type="Proteomes" id="UP000053557"/>
    </source>
</evidence>
<dbReference type="Proteomes" id="UP000053557">
    <property type="component" value="Unassembled WGS sequence"/>
</dbReference>
<organism evidence="2 3">
    <name type="scientific">Ferroacidibacillus organovorans</name>
    <dbReference type="NCBI Taxonomy" id="1765683"/>
    <lineage>
        <taxon>Bacteria</taxon>
        <taxon>Bacillati</taxon>
        <taxon>Bacillota</taxon>
        <taxon>Bacilli</taxon>
        <taxon>Bacillales</taxon>
        <taxon>Alicyclobacillaceae</taxon>
        <taxon>Ferroacidibacillus</taxon>
    </lineage>
</organism>
<sequence length="109" mass="12233">MLPLTEAFYYILLSLYAGSAHGYAIMQKTQQISDKCVNLGAGTLYTALSTLLKKGLIELSDGPQKVESRRKVYAITPDGLTILRQELHRLERLVENGHRVINKMKGEEL</sequence>
<reference evidence="2 3" key="1">
    <citation type="submission" date="2015-12" db="EMBL/GenBank/DDBJ databases">
        <title>Draft genome sequence of Acidibacillus ferrooxidans ITV001, isolated from a chalcopyrite acid mine drainage site in Brazil.</title>
        <authorList>
            <person name="Dall'Agnol H."/>
            <person name="Nancucheo I."/>
            <person name="Johnson B."/>
            <person name="Oliveira R."/>
            <person name="Leite L."/>
            <person name="Pylro V."/>
            <person name="Nunes G.L."/>
            <person name="Tzotzos G."/>
            <person name="Fernandes G.R."/>
            <person name="Dutra J."/>
            <person name="Orellana S.C."/>
            <person name="Oliveira G."/>
        </authorList>
    </citation>
    <scope>NUCLEOTIDE SEQUENCE [LARGE SCALE GENOMIC DNA]</scope>
    <source>
        <strain evidence="3">ITV01</strain>
    </source>
</reference>
<dbReference type="Pfam" id="PF03551">
    <property type="entry name" value="PadR"/>
    <property type="match status" value="1"/>
</dbReference>
<comment type="caution">
    <text evidence="2">The sequence shown here is derived from an EMBL/GenBank/DDBJ whole genome shotgun (WGS) entry which is preliminary data.</text>
</comment>
<dbReference type="EMBL" id="LPVJ01000019">
    <property type="protein sequence ID" value="KUO96397.1"/>
    <property type="molecule type" value="Genomic_DNA"/>
</dbReference>
<dbReference type="PANTHER" id="PTHR33169:SF13">
    <property type="entry name" value="PADR-FAMILY TRANSCRIPTIONAL REGULATOR"/>
    <property type="match status" value="1"/>
</dbReference>